<evidence type="ECO:0000313" key="1">
    <source>
        <dbReference type="EMBL" id="TQL60966.1"/>
    </source>
</evidence>
<comment type="caution">
    <text evidence="1">The sequence shown here is derived from an EMBL/GenBank/DDBJ whole genome shotgun (WGS) entry which is preliminary data.</text>
</comment>
<keyword evidence="2" id="KW-1185">Reference proteome</keyword>
<dbReference type="Proteomes" id="UP000319514">
    <property type="component" value="Unassembled WGS sequence"/>
</dbReference>
<accession>A0A542ZKU9</accession>
<name>A0A542ZKU9_9MICO</name>
<reference evidence="1 2" key="1">
    <citation type="submission" date="2019-06" db="EMBL/GenBank/DDBJ databases">
        <title>Sequencing the genomes of 1000 actinobacteria strains.</title>
        <authorList>
            <person name="Klenk H.-P."/>
        </authorList>
    </citation>
    <scope>NUCLEOTIDE SEQUENCE [LARGE SCALE GENOMIC DNA]</scope>
    <source>
        <strain evidence="1 2">DSM 18082</strain>
    </source>
</reference>
<protein>
    <submittedName>
        <fullName evidence="1">5-methylcytosine-specific restriction enzyme subunit McrC</fullName>
    </submittedName>
</protein>
<dbReference type="Pfam" id="PF10117">
    <property type="entry name" value="McrBC"/>
    <property type="match status" value="1"/>
</dbReference>
<dbReference type="RefSeq" id="WP_141788804.1">
    <property type="nucleotide sequence ID" value="NZ_BAAAKX010000007.1"/>
</dbReference>
<proteinExistence type="predicted"/>
<organism evidence="1 2">
    <name type="scientific">Oryzihumus leptocrescens</name>
    <dbReference type="NCBI Taxonomy" id="297536"/>
    <lineage>
        <taxon>Bacteria</taxon>
        <taxon>Bacillati</taxon>
        <taxon>Actinomycetota</taxon>
        <taxon>Actinomycetes</taxon>
        <taxon>Micrococcales</taxon>
        <taxon>Intrasporangiaceae</taxon>
        <taxon>Oryzihumus</taxon>
    </lineage>
</organism>
<gene>
    <name evidence="1" type="ORF">FB474_2369</name>
</gene>
<evidence type="ECO:0000313" key="2">
    <source>
        <dbReference type="Proteomes" id="UP000319514"/>
    </source>
</evidence>
<dbReference type="AlphaFoldDB" id="A0A542ZKU9"/>
<sequence>MRHLILTEGHPPQSVALTAAEANALDELELALVTRSPHSTGWDVAAGNKVGVMALGELQVTILPKVPIDRLVFMMGYARNPAFWRNHDVRLDLDDDLATALAHAFVRQATQALEQGLLHGYRTRDDTLPVLRGRVRVGEQIGRRFGVLVPLEVTYDEFTADIAENQILHAAVVQMLRAPSVPATIRRSLHRLRLQLTDVSLLDRGLPLPTWQPSRLNIRYQPALRLAELILAGNSFEQRRGDLTVSGFVLDMWRIYEDFVCVALAEAIKTCGGTTSLQYRSHLDRAETVPLKPDLVWSRGGSPQMVVDAKYKAEKPAGFPQADLYQLLAYCTVFQLDDGHLVYAKGEEVAASHHVIGSHVRIHCHTLDLTGSPRDLLGQIERLAAGMIEIASSG</sequence>
<dbReference type="PANTHER" id="PTHR38733:SF1">
    <property type="entry name" value="TYPE IV METHYL-DIRECTED RESTRICTION ENZYME ECOKMCRBC"/>
    <property type="match status" value="1"/>
</dbReference>
<dbReference type="EMBL" id="VFOQ01000001">
    <property type="protein sequence ID" value="TQL60966.1"/>
    <property type="molecule type" value="Genomic_DNA"/>
</dbReference>
<dbReference type="OrthoDB" id="5148566at2"/>
<dbReference type="InterPro" id="IPR019292">
    <property type="entry name" value="McrC"/>
</dbReference>
<dbReference type="PANTHER" id="PTHR38733">
    <property type="entry name" value="PROTEIN MCRC"/>
    <property type="match status" value="1"/>
</dbReference>